<organism evidence="1 2">
    <name type="scientific">Corynebacterium freneyi</name>
    <dbReference type="NCBI Taxonomy" id="134034"/>
    <lineage>
        <taxon>Bacteria</taxon>
        <taxon>Bacillati</taxon>
        <taxon>Actinomycetota</taxon>
        <taxon>Actinomycetes</taxon>
        <taxon>Mycobacteriales</taxon>
        <taxon>Corynebacteriaceae</taxon>
        <taxon>Corynebacterium</taxon>
    </lineage>
</organism>
<keyword evidence="2" id="KW-1185">Reference proteome</keyword>
<name>A0ABS4U9G0_9CORY</name>
<dbReference type="RefSeq" id="WP_209653797.1">
    <property type="nucleotide sequence ID" value="NZ_CP047357.1"/>
</dbReference>
<dbReference type="InterPro" id="IPR003749">
    <property type="entry name" value="ThiS/MoaD-like"/>
</dbReference>
<dbReference type="SUPFAM" id="SSF54285">
    <property type="entry name" value="MoaD/ThiS"/>
    <property type="match status" value="1"/>
</dbReference>
<evidence type="ECO:0000313" key="2">
    <source>
        <dbReference type="Proteomes" id="UP001519305"/>
    </source>
</evidence>
<gene>
    <name evidence="1" type="ORF">JOF33_001875</name>
</gene>
<protein>
    <submittedName>
        <fullName evidence="1">Molybdopterin converting factor small subunit</fullName>
    </submittedName>
</protein>
<reference evidence="1 2" key="1">
    <citation type="submission" date="2021-03" db="EMBL/GenBank/DDBJ databases">
        <title>Sequencing the genomes of 1000 actinobacteria strains.</title>
        <authorList>
            <person name="Klenk H.-P."/>
        </authorList>
    </citation>
    <scope>NUCLEOTIDE SEQUENCE [LARGE SCALE GENOMIC DNA]</scope>
    <source>
        <strain evidence="1 2">DSM 44506</strain>
    </source>
</reference>
<dbReference type="InterPro" id="IPR012675">
    <property type="entry name" value="Beta-grasp_dom_sf"/>
</dbReference>
<dbReference type="Gene3D" id="3.10.20.30">
    <property type="match status" value="1"/>
</dbReference>
<dbReference type="EMBL" id="JAGINY010000001">
    <property type="protein sequence ID" value="MBP2333176.1"/>
    <property type="molecule type" value="Genomic_DNA"/>
</dbReference>
<accession>A0ABS4U9G0</accession>
<proteinExistence type="predicted"/>
<dbReference type="InterPro" id="IPR016155">
    <property type="entry name" value="Mopterin_synth/thiamin_S_b"/>
</dbReference>
<sequence>MTEPSTTTGHTAPTAARTAVLTFFASAAEAAGQPRIDVTVHDGDTYRDVLRRSAEGNDRLARIVDGSAVFAAGELVRDLDRPATADQIDVLPPFAGG</sequence>
<dbReference type="Proteomes" id="UP001519305">
    <property type="component" value="Unassembled WGS sequence"/>
</dbReference>
<dbReference type="Pfam" id="PF02597">
    <property type="entry name" value="ThiS"/>
    <property type="match status" value="1"/>
</dbReference>
<evidence type="ECO:0000313" key="1">
    <source>
        <dbReference type="EMBL" id="MBP2333176.1"/>
    </source>
</evidence>
<comment type="caution">
    <text evidence="1">The sequence shown here is derived from an EMBL/GenBank/DDBJ whole genome shotgun (WGS) entry which is preliminary data.</text>
</comment>